<name>A0A2P5BYA5_PARAD</name>
<proteinExistence type="predicted"/>
<reference evidence="3" key="1">
    <citation type="submission" date="2016-06" db="EMBL/GenBank/DDBJ databases">
        <title>Parallel loss of symbiosis genes in relatives of nitrogen-fixing non-legume Parasponia.</title>
        <authorList>
            <person name="Van Velzen R."/>
            <person name="Holmer R."/>
            <person name="Bu F."/>
            <person name="Rutten L."/>
            <person name="Van Zeijl A."/>
            <person name="Liu W."/>
            <person name="Santuari L."/>
            <person name="Cao Q."/>
            <person name="Sharma T."/>
            <person name="Shen D."/>
            <person name="Roswanjaya Y."/>
            <person name="Wardhani T."/>
            <person name="Kalhor M.S."/>
            <person name="Jansen J."/>
            <person name="Van den Hoogen J."/>
            <person name="Gungor B."/>
            <person name="Hartog M."/>
            <person name="Hontelez J."/>
            <person name="Verver J."/>
            <person name="Yang W.-C."/>
            <person name="Schijlen E."/>
            <person name="Repin R."/>
            <person name="Schilthuizen M."/>
            <person name="Schranz E."/>
            <person name="Heidstra R."/>
            <person name="Miyata K."/>
            <person name="Fedorova E."/>
            <person name="Kohlen W."/>
            <person name="Bisseling T."/>
            <person name="Smit S."/>
            <person name="Geurts R."/>
        </authorList>
    </citation>
    <scope>NUCLEOTIDE SEQUENCE [LARGE SCALE GENOMIC DNA]</scope>
    <source>
        <strain evidence="3">cv. WU1-14</strain>
    </source>
</reference>
<dbReference type="GO" id="GO:0020037">
    <property type="term" value="F:heme binding"/>
    <property type="evidence" value="ECO:0007669"/>
    <property type="project" value="InterPro"/>
</dbReference>
<dbReference type="PRINTS" id="PR00463">
    <property type="entry name" value="EP450I"/>
</dbReference>
<keyword evidence="1" id="KW-1133">Transmembrane helix</keyword>
<organism evidence="2 3">
    <name type="scientific">Parasponia andersonii</name>
    <name type="common">Sponia andersonii</name>
    <dbReference type="NCBI Taxonomy" id="3476"/>
    <lineage>
        <taxon>Eukaryota</taxon>
        <taxon>Viridiplantae</taxon>
        <taxon>Streptophyta</taxon>
        <taxon>Embryophyta</taxon>
        <taxon>Tracheophyta</taxon>
        <taxon>Spermatophyta</taxon>
        <taxon>Magnoliopsida</taxon>
        <taxon>eudicotyledons</taxon>
        <taxon>Gunneridae</taxon>
        <taxon>Pentapetalae</taxon>
        <taxon>rosids</taxon>
        <taxon>fabids</taxon>
        <taxon>Rosales</taxon>
        <taxon>Cannabaceae</taxon>
        <taxon>Parasponia</taxon>
    </lineage>
</organism>
<evidence type="ECO:0000313" key="3">
    <source>
        <dbReference type="Proteomes" id="UP000237105"/>
    </source>
</evidence>
<dbReference type="PANTHER" id="PTHR47951">
    <property type="entry name" value="OS08G0547900 PROTEIN"/>
    <property type="match status" value="1"/>
</dbReference>
<dbReference type="OrthoDB" id="2789670at2759"/>
<accession>A0A2P5BYA5</accession>
<dbReference type="GO" id="GO:0004497">
    <property type="term" value="F:monooxygenase activity"/>
    <property type="evidence" value="ECO:0007669"/>
    <property type="project" value="InterPro"/>
</dbReference>
<gene>
    <name evidence="2" type="ORF">PanWU01x14_199540</name>
</gene>
<dbReference type="Proteomes" id="UP000237105">
    <property type="component" value="Unassembled WGS sequence"/>
</dbReference>
<feature type="transmembrane region" description="Helical" evidence="1">
    <location>
        <begin position="20"/>
        <end position="41"/>
    </location>
</feature>
<protein>
    <submittedName>
        <fullName evidence="2">Cytochrome P450, E-class, group I</fullName>
    </submittedName>
</protein>
<dbReference type="STRING" id="3476.A0A2P5BYA5"/>
<dbReference type="PANTHER" id="PTHR47951:SF7">
    <property type="entry name" value="FLAVONOID 3',5'-HYDROXYLASE-LIKE ISOFORM X1"/>
    <property type="match status" value="1"/>
</dbReference>
<dbReference type="SUPFAM" id="SSF48264">
    <property type="entry name" value="Cytochrome P450"/>
    <property type="match status" value="1"/>
</dbReference>
<keyword evidence="1" id="KW-0812">Transmembrane</keyword>
<dbReference type="GO" id="GO:0005506">
    <property type="term" value="F:iron ion binding"/>
    <property type="evidence" value="ECO:0007669"/>
    <property type="project" value="InterPro"/>
</dbReference>
<keyword evidence="1" id="KW-0472">Membrane</keyword>
<keyword evidence="3" id="KW-1185">Reference proteome</keyword>
<comment type="caution">
    <text evidence="2">The sequence shown here is derived from an EMBL/GenBank/DDBJ whole genome shotgun (WGS) entry which is preliminary data.</text>
</comment>
<dbReference type="Pfam" id="PF00067">
    <property type="entry name" value="p450"/>
    <property type="match status" value="2"/>
</dbReference>
<dbReference type="GO" id="GO:0016705">
    <property type="term" value="F:oxidoreductase activity, acting on paired donors, with incorporation or reduction of molecular oxygen"/>
    <property type="evidence" value="ECO:0007669"/>
    <property type="project" value="InterPro"/>
</dbReference>
<evidence type="ECO:0000313" key="2">
    <source>
        <dbReference type="EMBL" id="PON53792.1"/>
    </source>
</evidence>
<dbReference type="InterPro" id="IPR002401">
    <property type="entry name" value="Cyt_P450_E_grp-I"/>
</dbReference>
<dbReference type="EMBL" id="JXTB01000202">
    <property type="protein sequence ID" value="PON53792.1"/>
    <property type="molecule type" value="Genomic_DNA"/>
</dbReference>
<evidence type="ECO:0000256" key="1">
    <source>
        <dbReference type="SAM" id="Phobius"/>
    </source>
</evidence>
<dbReference type="InterPro" id="IPR036396">
    <property type="entry name" value="Cyt_P450_sf"/>
</dbReference>
<dbReference type="InterPro" id="IPR001128">
    <property type="entry name" value="Cyt_P450"/>
</dbReference>
<sequence length="308" mass="34839">MNTVSAMWSKWWSVINEKKYGKLVLADIVAFSLLVLSVQWFRRAAKKSWEGTRLPPGPRGLPLIGYLPFLGTDLHREFANLASVYGPIFKFWLGNKLCVVITSPSLVKEVVRDQDTTFANRDSTVSELITSYGGHDIAFRHNLYELRRDEVKKSLRHIYEKINTPVDIGNLAFLTAINAIMSMSCGDSIQGESAVIDAADFKKAAAELMRLLGKPNVSDIFPSLARFDIQGIERDTKKVNRVFEDMFDSTIEKRKKTVAEAKGKRGENNNNNRGKEMNMRKDFLQFLLELHENEDSSESSLSTAELKP</sequence>
<dbReference type="Gene3D" id="1.10.630.10">
    <property type="entry name" value="Cytochrome P450"/>
    <property type="match status" value="1"/>
</dbReference>
<dbReference type="AlphaFoldDB" id="A0A2P5BYA5"/>